<protein>
    <submittedName>
        <fullName evidence="3">Uncharacterized protein</fullName>
    </submittedName>
</protein>
<dbReference type="Proteomes" id="UP000304941">
    <property type="component" value="Unassembled WGS sequence"/>
</dbReference>
<feature type="chain" id="PRO_5046446208" evidence="2">
    <location>
        <begin position="27"/>
        <end position="97"/>
    </location>
</feature>
<dbReference type="EMBL" id="VBVZ01000673">
    <property type="protein sequence ID" value="TLG87895.1"/>
    <property type="molecule type" value="Genomic_DNA"/>
</dbReference>
<reference evidence="3 4" key="1">
    <citation type="submission" date="2019-05" db="EMBL/GenBank/DDBJ databases">
        <title>Pseudomonas edaphica sp. nov., isolated from rhizospheric soil of Cistus ladanifer L. in Spain.</title>
        <authorList>
            <person name="Peix A."/>
        </authorList>
    </citation>
    <scope>NUCLEOTIDE SEQUENCE [LARGE SCALE GENOMIC DNA]</scope>
    <source>
        <strain evidence="3 4">RD25</strain>
    </source>
</reference>
<keyword evidence="2" id="KW-0732">Signal</keyword>
<sequence length="97" mass="10227">MSKLFGKFLKGSSLLALVTAPAVVFAAAPTGPMSVLGLQGSYNDFKLEGGQRHGRPQGPHQPLRRAFDCPPKPPLCPPKPSTPCLRCLSVQTASTAQ</sequence>
<evidence type="ECO:0000256" key="1">
    <source>
        <dbReference type="SAM" id="MobiDB-lite"/>
    </source>
</evidence>
<feature type="signal peptide" evidence="2">
    <location>
        <begin position="1"/>
        <end position="26"/>
    </location>
</feature>
<evidence type="ECO:0000256" key="2">
    <source>
        <dbReference type="SAM" id="SignalP"/>
    </source>
</evidence>
<proteinExistence type="predicted"/>
<comment type="caution">
    <text evidence="3">The sequence shown here is derived from an EMBL/GenBank/DDBJ whole genome shotgun (WGS) entry which is preliminary data.</text>
</comment>
<keyword evidence="4" id="KW-1185">Reference proteome</keyword>
<organism evidence="3 4">
    <name type="scientific">Pseudomonas edaphica</name>
    <dbReference type="NCBI Taxonomy" id="2006980"/>
    <lineage>
        <taxon>Bacteria</taxon>
        <taxon>Pseudomonadati</taxon>
        <taxon>Pseudomonadota</taxon>
        <taxon>Gammaproteobacteria</taxon>
        <taxon>Pseudomonadales</taxon>
        <taxon>Pseudomonadaceae</taxon>
        <taxon>Pseudomonas</taxon>
    </lineage>
</organism>
<evidence type="ECO:0000313" key="4">
    <source>
        <dbReference type="Proteomes" id="UP000304941"/>
    </source>
</evidence>
<evidence type="ECO:0000313" key="3">
    <source>
        <dbReference type="EMBL" id="TLG87895.1"/>
    </source>
</evidence>
<name>A0ABY2TXD9_9PSED</name>
<gene>
    <name evidence="3" type="ORF">FEM54_28710</name>
</gene>
<feature type="region of interest" description="Disordered" evidence="1">
    <location>
        <begin position="47"/>
        <end position="71"/>
    </location>
</feature>
<accession>A0ABY2TXD9</accession>